<dbReference type="RefSeq" id="XP_043036803.1">
    <property type="nucleotide sequence ID" value="XM_043177559.1"/>
</dbReference>
<comment type="caution">
    <text evidence="1">The sequence shown here is derived from an EMBL/GenBank/DDBJ whole genome shotgun (WGS) entry which is preliminary data.</text>
</comment>
<protein>
    <submittedName>
        <fullName evidence="1">Uncharacterized protein</fullName>
    </submittedName>
</protein>
<gene>
    <name evidence="1" type="ORF">BT62DRAFT_1009514</name>
</gene>
<reference evidence="1" key="1">
    <citation type="submission" date="2020-11" db="EMBL/GenBank/DDBJ databases">
        <title>Adaptations for nitrogen fixation in a non-lichenized fungal sporocarp promotes dispersal by wood-feeding termites.</title>
        <authorList>
            <consortium name="DOE Joint Genome Institute"/>
            <person name="Koch R.A."/>
            <person name="Yoon G."/>
            <person name="Arayal U."/>
            <person name="Lail K."/>
            <person name="Amirebrahimi M."/>
            <person name="Labutti K."/>
            <person name="Lipzen A."/>
            <person name="Riley R."/>
            <person name="Barry K."/>
            <person name="Henrissat B."/>
            <person name="Grigoriev I.V."/>
            <person name="Herr J.R."/>
            <person name="Aime M.C."/>
        </authorList>
    </citation>
    <scope>NUCLEOTIDE SEQUENCE</scope>
    <source>
        <strain evidence="1">MCA 3950</strain>
    </source>
</reference>
<dbReference type="OrthoDB" id="2961574at2759"/>
<dbReference type="GeneID" id="66099846"/>
<name>A0A9P7VMK1_9AGAR</name>
<evidence type="ECO:0000313" key="2">
    <source>
        <dbReference type="Proteomes" id="UP000812287"/>
    </source>
</evidence>
<proteinExistence type="predicted"/>
<organism evidence="1 2">
    <name type="scientific">Guyanagaster necrorhizus</name>
    <dbReference type="NCBI Taxonomy" id="856835"/>
    <lineage>
        <taxon>Eukaryota</taxon>
        <taxon>Fungi</taxon>
        <taxon>Dikarya</taxon>
        <taxon>Basidiomycota</taxon>
        <taxon>Agaricomycotina</taxon>
        <taxon>Agaricomycetes</taxon>
        <taxon>Agaricomycetidae</taxon>
        <taxon>Agaricales</taxon>
        <taxon>Marasmiineae</taxon>
        <taxon>Physalacriaceae</taxon>
        <taxon>Guyanagaster</taxon>
    </lineage>
</organism>
<dbReference type="AlphaFoldDB" id="A0A9P7VMK1"/>
<evidence type="ECO:0000313" key="1">
    <source>
        <dbReference type="EMBL" id="KAG7443303.1"/>
    </source>
</evidence>
<keyword evidence="2" id="KW-1185">Reference proteome</keyword>
<accession>A0A9P7VMK1</accession>
<sequence length="151" mass="17309">MDLLLPNGLPWSLPLWYIASAPKYETLLQKLIEDGLVSSELVERCRWMFSLAWARRRRATVLMRWDDMFAVSLDAKCTKLWITGEKAKKEISLRAEGILGRYAGGSTGCVHARIEHDPVHKVDVVNVFKVDTGGTRGRHRLHRCCYRPQES</sequence>
<dbReference type="EMBL" id="MU250546">
    <property type="protein sequence ID" value="KAG7443303.1"/>
    <property type="molecule type" value="Genomic_DNA"/>
</dbReference>
<dbReference type="Proteomes" id="UP000812287">
    <property type="component" value="Unassembled WGS sequence"/>
</dbReference>